<name>A0A061ATT8_RHOTO</name>
<dbReference type="OrthoDB" id="2569251at2759"/>
<protein>
    <submittedName>
        <fullName evidence="1">RHTO0S05e10946g2_1</fullName>
    </submittedName>
</protein>
<accession>A0A061ATT8</accession>
<dbReference type="AlphaFoldDB" id="A0A061ATT8"/>
<dbReference type="EMBL" id="LK052940">
    <property type="protein sequence ID" value="CDR41025.1"/>
    <property type="molecule type" value="Genomic_DNA"/>
</dbReference>
<organism evidence="1">
    <name type="scientific">Rhodotorula toruloides</name>
    <name type="common">Yeast</name>
    <name type="synonym">Rhodosporidium toruloides</name>
    <dbReference type="NCBI Taxonomy" id="5286"/>
    <lineage>
        <taxon>Eukaryota</taxon>
        <taxon>Fungi</taxon>
        <taxon>Dikarya</taxon>
        <taxon>Basidiomycota</taxon>
        <taxon>Pucciniomycotina</taxon>
        <taxon>Microbotryomycetes</taxon>
        <taxon>Sporidiobolales</taxon>
        <taxon>Sporidiobolaceae</taxon>
        <taxon>Rhodotorula</taxon>
    </lineage>
</organism>
<evidence type="ECO:0000313" key="1">
    <source>
        <dbReference type="EMBL" id="CDR41025.1"/>
    </source>
</evidence>
<gene>
    <name evidence="1" type="ORF">RHTO0S_05e10946g</name>
</gene>
<sequence length="212" mass="24240">MAPDANEEVYVPLWRLWPRQECLTVSFPDELALQIKIPLDFIRLGGDNTLRFVQEVAQMLVEGEGVLRDSANIDEALDLEKEPKEALYRFVPANPGVAFKEARGPESVHSPGSAPPGYVDLDDQTEKQLPREAFDPRRVLPVQLQARRKLRCRTPRSRRPHRCVRKAARYRRTVRSRLRSAPLAQPAQVRPLRLVDALPERPLLLPLLRLHG</sequence>
<reference evidence="1" key="1">
    <citation type="journal article" date="2014" name="Genome Announc.">
        <title>Draft genome sequence of Rhodosporidium toruloides CECT1137, an oleaginous yeast of biotechnological interest.</title>
        <authorList>
            <person name="Morin N."/>
            <person name="Calcas X."/>
            <person name="Devillers H."/>
            <person name="Durrens P."/>
            <person name="Sherman D.J."/>
            <person name="Nicaud J.-M."/>
            <person name="Neuveglise C."/>
        </authorList>
    </citation>
    <scope>NUCLEOTIDE SEQUENCE</scope>
    <source>
        <strain evidence="1">CECT1137</strain>
    </source>
</reference>
<proteinExistence type="predicted"/>